<dbReference type="EMBL" id="CACSLK010027186">
    <property type="protein sequence ID" value="CAA0826121.1"/>
    <property type="molecule type" value="Genomic_DNA"/>
</dbReference>
<protein>
    <submittedName>
        <fullName evidence="2">Uncharacterized protein</fullName>
    </submittedName>
</protein>
<keyword evidence="3" id="KW-1185">Reference proteome</keyword>
<feature type="region of interest" description="Disordered" evidence="1">
    <location>
        <begin position="92"/>
        <end position="118"/>
    </location>
</feature>
<organism evidence="2 3">
    <name type="scientific">Striga hermonthica</name>
    <name type="common">Purple witchweed</name>
    <name type="synonym">Buchnera hermonthica</name>
    <dbReference type="NCBI Taxonomy" id="68872"/>
    <lineage>
        <taxon>Eukaryota</taxon>
        <taxon>Viridiplantae</taxon>
        <taxon>Streptophyta</taxon>
        <taxon>Embryophyta</taxon>
        <taxon>Tracheophyta</taxon>
        <taxon>Spermatophyta</taxon>
        <taxon>Magnoliopsida</taxon>
        <taxon>eudicotyledons</taxon>
        <taxon>Gunneridae</taxon>
        <taxon>Pentapetalae</taxon>
        <taxon>asterids</taxon>
        <taxon>lamiids</taxon>
        <taxon>Lamiales</taxon>
        <taxon>Orobanchaceae</taxon>
        <taxon>Buchnereae</taxon>
        <taxon>Striga</taxon>
    </lineage>
</organism>
<feature type="non-terminal residue" evidence="2">
    <location>
        <position position="276"/>
    </location>
</feature>
<feature type="non-terminal residue" evidence="2">
    <location>
        <position position="1"/>
    </location>
</feature>
<evidence type="ECO:0000313" key="2">
    <source>
        <dbReference type="EMBL" id="CAA0826121.1"/>
    </source>
</evidence>
<accession>A0A9N7RFR2</accession>
<evidence type="ECO:0000256" key="1">
    <source>
        <dbReference type="SAM" id="MobiDB-lite"/>
    </source>
</evidence>
<sequence length="276" mass="30504">FGRSSKRIKLMTEDPGESPDEDEDDRRVRKLNFIILEDKDSLEEDLNDTKVVINPGESEEETNNDLDIWLEKMLEEPQGRDYWPSCKRDFPRGCGDSSRTRSRRFKAKRAKGQHKSRTNARSNWCGPCAKKHRAWCMKAKRMGARVVEDGWKMRVCNCCGPPNGCGWTNMAEGQITEWRASGHDAHNWATSGDDVPWAWGKRGSALGYAVGDWHAGGSLGLAGLGMASAQQHAREKVGRDGACEMTRGCGAGTCILSRAFIGEAQGGEDPDRAGVG</sequence>
<dbReference type="Proteomes" id="UP001153555">
    <property type="component" value="Unassembled WGS sequence"/>
</dbReference>
<gene>
    <name evidence="2" type="ORF">SHERM_22581</name>
</gene>
<feature type="compositionally biased region" description="Acidic residues" evidence="1">
    <location>
        <begin position="14"/>
        <end position="24"/>
    </location>
</feature>
<name>A0A9N7RFR2_STRHE</name>
<feature type="region of interest" description="Disordered" evidence="1">
    <location>
        <begin position="1"/>
        <end position="26"/>
    </location>
</feature>
<dbReference type="AlphaFoldDB" id="A0A9N7RFR2"/>
<evidence type="ECO:0000313" key="3">
    <source>
        <dbReference type="Proteomes" id="UP001153555"/>
    </source>
</evidence>
<comment type="caution">
    <text evidence="2">The sequence shown here is derived from an EMBL/GenBank/DDBJ whole genome shotgun (WGS) entry which is preliminary data.</text>
</comment>
<reference evidence="2" key="1">
    <citation type="submission" date="2019-12" db="EMBL/GenBank/DDBJ databases">
        <authorList>
            <person name="Scholes J."/>
        </authorList>
    </citation>
    <scope>NUCLEOTIDE SEQUENCE</scope>
</reference>
<feature type="compositionally biased region" description="Basic residues" evidence="1">
    <location>
        <begin position="100"/>
        <end position="118"/>
    </location>
</feature>
<proteinExistence type="predicted"/>